<dbReference type="EMBL" id="NOXV01000013">
    <property type="protein sequence ID" value="OYQ50385.1"/>
    <property type="molecule type" value="Genomic_DNA"/>
</dbReference>
<evidence type="ECO:0000313" key="2">
    <source>
        <dbReference type="Proteomes" id="UP000216605"/>
    </source>
</evidence>
<accession>A0A256AAY7</accession>
<feature type="non-terminal residue" evidence="1">
    <location>
        <position position="1"/>
    </location>
</feature>
<evidence type="ECO:0000313" key="1">
    <source>
        <dbReference type="EMBL" id="OYQ50385.1"/>
    </source>
</evidence>
<proteinExistence type="predicted"/>
<organism evidence="1 2">
    <name type="scientific">Flavobacterium cyanobacteriorum</name>
    <dbReference type="NCBI Taxonomy" id="2022802"/>
    <lineage>
        <taxon>Bacteria</taxon>
        <taxon>Pseudomonadati</taxon>
        <taxon>Bacteroidota</taxon>
        <taxon>Flavobacteriia</taxon>
        <taxon>Flavobacteriales</taxon>
        <taxon>Flavobacteriaceae</taxon>
        <taxon>Flavobacterium</taxon>
    </lineage>
</organism>
<dbReference type="AlphaFoldDB" id="A0A256AAY7"/>
<dbReference type="Proteomes" id="UP000216605">
    <property type="component" value="Unassembled WGS sequence"/>
</dbReference>
<dbReference type="RefSeq" id="WP_165764537.1">
    <property type="nucleotide sequence ID" value="NZ_NOXV01000013.1"/>
</dbReference>
<gene>
    <name evidence="1" type="ORF">CHU92_00090</name>
</gene>
<name>A0A256AAY7_9FLAO</name>
<protein>
    <submittedName>
        <fullName evidence="1">Uncharacterized protein</fullName>
    </submittedName>
</protein>
<keyword evidence="2" id="KW-1185">Reference proteome</keyword>
<comment type="caution">
    <text evidence="1">The sequence shown here is derived from an EMBL/GenBank/DDBJ whole genome shotgun (WGS) entry which is preliminary data.</text>
</comment>
<reference evidence="1 2" key="1">
    <citation type="submission" date="2017-07" db="EMBL/GenBank/DDBJ databases">
        <title>Flavobacterium cyanobacteriorum sp. nov., isolated from cyanobacterial aggregates in a eutrophic lake.</title>
        <authorList>
            <person name="Cai H."/>
        </authorList>
    </citation>
    <scope>NUCLEOTIDE SEQUENCE [LARGE SCALE GENOMIC DNA]</scope>
    <source>
        <strain evidence="1 2">TH021</strain>
    </source>
</reference>
<sequence length="199" mass="22967">SLGADLGEFLLKRARTSAKNALEYEAEIRKAAKKEGIEDVDGLIDDIKKIADGGDNPNFSVINKKIKDYWTKFLTKKGVKIEIGTEEANRILNVNFADGLFVRKGYDPVTNQFKEQIIYLKSNPSTSAFLEESYHALQSIEGVEKYKDVIYKGIHYKNIDYWEFLAKKRILEEAKKNGISYEEYIFVEKQLYDVLNKKY</sequence>